<evidence type="ECO:0000313" key="9">
    <source>
        <dbReference type="Proteomes" id="UP001174908"/>
    </source>
</evidence>
<dbReference type="InterPro" id="IPR011766">
    <property type="entry name" value="TPP_enzyme_TPP-bd"/>
</dbReference>
<dbReference type="InterPro" id="IPR029061">
    <property type="entry name" value="THDP-binding"/>
</dbReference>
<protein>
    <submittedName>
        <fullName evidence="8">Thiamine pyrophosphate-binding protein</fullName>
    </submittedName>
</protein>
<dbReference type="Gene3D" id="3.40.50.1220">
    <property type="entry name" value="TPP-binding domain"/>
    <property type="match status" value="1"/>
</dbReference>
<evidence type="ECO:0000256" key="2">
    <source>
        <dbReference type="ARBA" id="ARBA00007812"/>
    </source>
</evidence>
<dbReference type="RefSeq" id="WP_286661779.1">
    <property type="nucleotide sequence ID" value="NZ_JASZYV010000004.1"/>
</dbReference>
<name>A0ABT7NFF4_9BURK</name>
<dbReference type="PANTHER" id="PTHR18968">
    <property type="entry name" value="THIAMINE PYROPHOSPHATE ENZYMES"/>
    <property type="match status" value="1"/>
</dbReference>
<evidence type="ECO:0000256" key="1">
    <source>
        <dbReference type="ARBA" id="ARBA00001964"/>
    </source>
</evidence>
<dbReference type="CDD" id="cd07035">
    <property type="entry name" value="TPP_PYR_POX_like"/>
    <property type="match status" value="1"/>
</dbReference>
<organism evidence="8 9">
    <name type="scientific">Variovorax dokdonensis</name>
    <dbReference type="NCBI Taxonomy" id="344883"/>
    <lineage>
        <taxon>Bacteria</taxon>
        <taxon>Pseudomonadati</taxon>
        <taxon>Pseudomonadota</taxon>
        <taxon>Betaproteobacteria</taxon>
        <taxon>Burkholderiales</taxon>
        <taxon>Comamonadaceae</taxon>
        <taxon>Variovorax</taxon>
    </lineage>
</organism>
<comment type="cofactor">
    <cofactor evidence="1">
        <name>thiamine diphosphate</name>
        <dbReference type="ChEBI" id="CHEBI:58937"/>
    </cofactor>
</comment>
<proteinExistence type="inferred from homology"/>
<feature type="domain" description="Thiamine pyrophosphate enzyme central" evidence="5">
    <location>
        <begin position="201"/>
        <end position="338"/>
    </location>
</feature>
<gene>
    <name evidence="8" type="ORF">QTH91_19385</name>
</gene>
<keyword evidence="9" id="KW-1185">Reference proteome</keyword>
<evidence type="ECO:0000256" key="3">
    <source>
        <dbReference type="ARBA" id="ARBA00023052"/>
    </source>
</evidence>
<comment type="caution">
    <text evidence="8">The sequence shown here is derived from an EMBL/GenBank/DDBJ whole genome shotgun (WGS) entry which is preliminary data.</text>
</comment>
<evidence type="ECO:0000313" key="8">
    <source>
        <dbReference type="EMBL" id="MDM0046662.1"/>
    </source>
</evidence>
<dbReference type="PANTHER" id="PTHR18968:SF166">
    <property type="entry name" value="2-HYDROXYACYL-COA LYASE 2"/>
    <property type="match status" value="1"/>
</dbReference>
<feature type="domain" description="Thiamine pyrophosphate enzyme TPP-binding" evidence="6">
    <location>
        <begin position="404"/>
        <end position="550"/>
    </location>
</feature>
<evidence type="ECO:0000259" key="6">
    <source>
        <dbReference type="Pfam" id="PF02775"/>
    </source>
</evidence>
<dbReference type="SUPFAM" id="SSF52518">
    <property type="entry name" value="Thiamin diphosphate-binding fold (THDP-binding)"/>
    <property type="match status" value="2"/>
</dbReference>
<dbReference type="Pfam" id="PF00205">
    <property type="entry name" value="TPP_enzyme_M"/>
    <property type="match status" value="1"/>
</dbReference>
<keyword evidence="3 4" id="KW-0786">Thiamine pyrophosphate</keyword>
<dbReference type="InterPro" id="IPR029035">
    <property type="entry name" value="DHS-like_NAD/FAD-binding_dom"/>
</dbReference>
<evidence type="ECO:0000256" key="4">
    <source>
        <dbReference type="RuleBase" id="RU362132"/>
    </source>
</evidence>
<dbReference type="Pfam" id="PF02775">
    <property type="entry name" value="TPP_enzyme_C"/>
    <property type="match status" value="1"/>
</dbReference>
<dbReference type="Pfam" id="PF02776">
    <property type="entry name" value="TPP_enzyme_N"/>
    <property type="match status" value="1"/>
</dbReference>
<dbReference type="Gene3D" id="3.40.50.970">
    <property type="match status" value="2"/>
</dbReference>
<dbReference type="InterPro" id="IPR045229">
    <property type="entry name" value="TPP_enz"/>
</dbReference>
<sequence length="584" mass="61772">MALVKLNGAQVLVRLLLAEQVEEVYGIVGGKLGPLLHAISQQAQLRFLGVRHEAAGPMMAAAAFAGSGRMAVALGEMGPGGLNLASGLGVAFNNNLPLLAITTNQHRAAAYPHSGMFMDLDTVAVTRPITKWNAVVHDARRLPELVRRAFREALGGRPGPVHLDIPQDVLSQACEFDDAQLDVAPTHYRAWGRVRPDAAALAQAAALMRSARRPLIVAGGGVIASDAAPAVRALAQRWGAPVLPTQMALGVVPSDSPHFIGHGGLIAGEAVRQAFEQADLVVAVGCRWSSWMWDEHGPLARASRRQLISINIDPSAIGAPALHAVGIQADAQAALDDLLALDDGGLGQAVERGWLSSLRQTRAEYEARLAKLGRDDDRDAPMHPAALARAIGEALPADALAVFDGGHTSFWSNDLTPVREVRTRFHEPGMSHLGFGLPYAIALQAQQPGRAVALVTGDGSFGFTLNELDTARRYRLPVISIVHNNAAWGIIRAGQRNALDFELGTSLDETDYAAIARGFGCHGERVTALEDVGPAIRRAMASGLPAVLDCQTRFVPHPALPGFGSMNRYGFAALTGSAGEADAH</sequence>
<reference evidence="8" key="1">
    <citation type="submission" date="2023-06" db="EMBL/GenBank/DDBJ databases">
        <authorList>
            <person name="Jiang Y."/>
            <person name="Liu Q."/>
        </authorList>
    </citation>
    <scope>NUCLEOTIDE SEQUENCE</scope>
    <source>
        <strain evidence="8">CGMCC 1.12089</strain>
    </source>
</reference>
<feature type="domain" description="Thiamine pyrophosphate enzyme N-terminal TPP-binding" evidence="7">
    <location>
        <begin position="7"/>
        <end position="121"/>
    </location>
</feature>
<evidence type="ECO:0000259" key="5">
    <source>
        <dbReference type="Pfam" id="PF00205"/>
    </source>
</evidence>
<dbReference type="InterPro" id="IPR012001">
    <property type="entry name" value="Thiamin_PyroP_enz_TPP-bd_dom"/>
</dbReference>
<dbReference type="Proteomes" id="UP001174908">
    <property type="component" value="Unassembled WGS sequence"/>
</dbReference>
<dbReference type="SUPFAM" id="SSF52467">
    <property type="entry name" value="DHS-like NAD/FAD-binding domain"/>
    <property type="match status" value="1"/>
</dbReference>
<evidence type="ECO:0000259" key="7">
    <source>
        <dbReference type="Pfam" id="PF02776"/>
    </source>
</evidence>
<accession>A0ABT7NFF4</accession>
<comment type="similarity">
    <text evidence="2 4">Belongs to the TPP enzyme family.</text>
</comment>
<dbReference type="InterPro" id="IPR012000">
    <property type="entry name" value="Thiamin_PyroP_enz_cen_dom"/>
</dbReference>
<dbReference type="EMBL" id="JASZYV010000004">
    <property type="protein sequence ID" value="MDM0046662.1"/>
    <property type="molecule type" value="Genomic_DNA"/>
</dbReference>